<accession>K2JJY2</accession>
<evidence type="ECO:0000313" key="2">
    <source>
        <dbReference type="Proteomes" id="UP000006746"/>
    </source>
</evidence>
<comment type="caution">
    <text evidence="1">The sequence shown here is derived from an EMBL/GenBank/DDBJ whole genome shotgun (WGS) entry which is preliminary data.</text>
</comment>
<dbReference type="RefSeq" id="WP_008945611.1">
    <property type="nucleotide sequence ID" value="NZ_AMRL01000024.1"/>
</dbReference>
<reference evidence="1 2" key="1">
    <citation type="journal article" date="2012" name="J. Bacteriol.">
        <title>Genome Sequence of Oceanibaculum indicum Type Strain P24.</title>
        <authorList>
            <person name="Lai Q."/>
            <person name="Shao Z."/>
        </authorList>
    </citation>
    <scope>NUCLEOTIDE SEQUENCE [LARGE SCALE GENOMIC DNA]</scope>
    <source>
        <strain evidence="1 2">P24</strain>
    </source>
</reference>
<gene>
    <name evidence="1" type="ORF">P24_15039</name>
</gene>
<dbReference type="Proteomes" id="UP000006746">
    <property type="component" value="Unassembled WGS sequence"/>
</dbReference>
<dbReference type="AlphaFoldDB" id="K2JJY2"/>
<dbReference type="EMBL" id="AMRL01000024">
    <property type="protein sequence ID" value="EKE70869.1"/>
    <property type="molecule type" value="Genomic_DNA"/>
</dbReference>
<protein>
    <submittedName>
        <fullName evidence="1">Uncharacterized protein</fullName>
    </submittedName>
</protein>
<organism evidence="1 2">
    <name type="scientific">Oceanibaculum indicum P24</name>
    <dbReference type="NCBI Taxonomy" id="1207063"/>
    <lineage>
        <taxon>Bacteria</taxon>
        <taxon>Pseudomonadati</taxon>
        <taxon>Pseudomonadota</taxon>
        <taxon>Alphaproteobacteria</taxon>
        <taxon>Rhodospirillales</taxon>
        <taxon>Oceanibaculaceae</taxon>
        <taxon>Oceanibaculum</taxon>
    </lineage>
</organism>
<proteinExistence type="predicted"/>
<keyword evidence="2" id="KW-1185">Reference proteome</keyword>
<name>K2JJY2_9PROT</name>
<evidence type="ECO:0000313" key="1">
    <source>
        <dbReference type="EMBL" id="EKE70869.1"/>
    </source>
</evidence>
<sequence length="124" mass="13660">MPGKYSLTLTAADHRQNGFVALARWTGLSEAEARARIATVDAMVSDDSEPDIKNCDFSFILDLHDPRYDQIDTGKRCLPSQIAMMLAPGQVQRWLADRPAPDSMLCTEIPVLDHFPILTGGLTS</sequence>
<dbReference type="STRING" id="1207063.P24_15039"/>